<dbReference type="BioCyc" id="LBOR1193007:G11KN-4119-MONOMER"/>
<dbReference type="Proteomes" id="UP000011783">
    <property type="component" value="Unassembled WGS sequence"/>
</dbReference>
<protein>
    <submittedName>
        <fullName evidence="1">Uncharacterized protein</fullName>
    </submittedName>
</protein>
<sequence>MQVKSLILVGTLEKMCVFDPSYSKTLSQLVGKVMGLAVTQSHILFDLAPRRLALASEHPVPRKHFFASYGSLKCFTKARFESRFDFLK</sequence>
<evidence type="ECO:0000313" key="2">
    <source>
        <dbReference type="Proteomes" id="UP000011783"/>
    </source>
</evidence>
<accession>M3HQJ0</accession>
<name>M3HQJ0_LEPBO</name>
<reference evidence="1 2" key="1">
    <citation type="submission" date="2013-01" db="EMBL/GenBank/DDBJ databases">
        <authorList>
            <person name="Harkins D.M."/>
            <person name="Durkin A.S."/>
            <person name="Brinkac L.M."/>
            <person name="Haft D.H."/>
            <person name="Selengut J.D."/>
            <person name="Sanka R."/>
            <person name="DePew J."/>
            <person name="Purushe J."/>
            <person name="Picardeau M."/>
            <person name="Werts C."/>
            <person name="Goarant C."/>
            <person name="Vinetz J.M."/>
            <person name="Sutton G.G."/>
            <person name="Nierman W.C."/>
            <person name="Fouts D.E."/>
        </authorList>
    </citation>
    <scope>NUCLEOTIDE SEQUENCE [LARGE SCALE GENOMIC DNA]</scope>
    <source>
        <strain evidence="1 2">200701203</strain>
    </source>
</reference>
<proteinExistence type="predicted"/>
<dbReference type="AlphaFoldDB" id="M3HQJ0"/>
<organism evidence="1 2">
    <name type="scientific">Leptospira borgpetersenii str. 200701203</name>
    <dbReference type="NCBI Taxonomy" id="1193007"/>
    <lineage>
        <taxon>Bacteria</taxon>
        <taxon>Pseudomonadati</taxon>
        <taxon>Spirochaetota</taxon>
        <taxon>Spirochaetia</taxon>
        <taxon>Leptospirales</taxon>
        <taxon>Leptospiraceae</taxon>
        <taxon>Leptospira</taxon>
    </lineage>
</organism>
<comment type="caution">
    <text evidence="1">The sequence shown here is derived from an EMBL/GenBank/DDBJ whole genome shotgun (WGS) entry which is preliminary data.</text>
</comment>
<gene>
    <name evidence="1" type="ORF">LEP1GSC123_2836</name>
</gene>
<evidence type="ECO:0000313" key="1">
    <source>
        <dbReference type="EMBL" id="EMF99914.1"/>
    </source>
</evidence>
<dbReference type="EMBL" id="AKWO02000057">
    <property type="protein sequence ID" value="EMF99914.1"/>
    <property type="molecule type" value="Genomic_DNA"/>
</dbReference>